<dbReference type="EMBL" id="JBHSFN010000001">
    <property type="protein sequence ID" value="MFC4584829.1"/>
    <property type="molecule type" value="Genomic_DNA"/>
</dbReference>
<dbReference type="Gene3D" id="1.10.10.10">
    <property type="entry name" value="Winged helix-like DNA-binding domain superfamily/Winged helix DNA-binding domain"/>
    <property type="match status" value="1"/>
</dbReference>
<dbReference type="Gene3D" id="3.40.10.10">
    <property type="entry name" value="DNA Methylphosphotriester Repair Domain"/>
    <property type="match status" value="1"/>
</dbReference>
<dbReference type="GO" id="GO:0032259">
    <property type="term" value="P:methylation"/>
    <property type="evidence" value="ECO:0007669"/>
    <property type="project" value="UniProtKB-KW"/>
</dbReference>
<keyword evidence="5" id="KW-0489">Methyltransferase</keyword>
<protein>
    <submittedName>
        <fullName evidence="5">Methylated-DNA--[protein]-cysteine S-methyltransferase</fullName>
        <ecNumber evidence="5">2.1.1.63</ecNumber>
    </submittedName>
</protein>
<dbReference type="SUPFAM" id="SSF53155">
    <property type="entry name" value="Methylated DNA-protein cysteine methyltransferase domain"/>
    <property type="match status" value="1"/>
</dbReference>
<dbReference type="CDD" id="cd06445">
    <property type="entry name" value="ATase"/>
    <property type="match status" value="1"/>
</dbReference>
<dbReference type="InterPro" id="IPR036217">
    <property type="entry name" value="MethylDNA_cys_MeTrfase_DNAb"/>
</dbReference>
<dbReference type="InterPro" id="IPR035451">
    <property type="entry name" value="Ada-like_dom_sf"/>
</dbReference>
<dbReference type="InterPro" id="IPR036388">
    <property type="entry name" value="WH-like_DNA-bd_sf"/>
</dbReference>
<dbReference type="Gene3D" id="3.30.160.70">
    <property type="entry name" value="Methylated DNA-protein cysteine methyltransferase domain"/>
    <property type="match status" value="1"/>
</dbReference>
<comment type="caution">
    <text evidence="5">The sequence shown here is derived from an EMBL/GenBank/DDBJ whole genome shotgun (WGS) entry which is preliminary data.</text>
</comment>
<dbReference type="Pfam" id="PF02805">
    <property type="entry name" value="Ada_Zn_binding"/>
    <property type="match status" value="1"/>
</dbReference>
<sequence length="258" mass="28233">MATGEDDLARVARMLAELAPGPVDLTGRLFAQWCTVGSPVGEVYVASTDRGVCYLRTGESVGGDDQRFLEQLRDRLGRPARRAARPPAGVAPALRSGRPGRLPLDLRGLSDFERAVLEATARIPVGETRPYRWVAERIARPTAVRAVASALGRNPVPLLIPCHRVTRANGDIGGYVFGGQVKERLLRLEDVNVDEVNDLAGEHVYFLGSDTTNIVCFPTCHHARRITEPHRQGFRTIAQARRAGYRPCKHCKPAELAA</sequence>
<keyword evidence="1" id="KW-0227">DNA damage</keyword>
<dbReference type="NCBIfam" id="TIGR00589">
    <property type="entry name" value="ogt"/>
    <property type="match status" value="1"/>
</dbReference>
<evidence type="ECO:0000313" key="6">
    <source>
        <dbReference type="Proteomes" id="UP001595891"/>
    </source>
</evidence>
<proteinExistence type="predicted"/>
<keyword evidence="6" id="KW-1185">Reference proteome</keyword>
<dbReference type="EC" id="2.1.1.63" evidence="5"/>
<reference evidence="6" key="1">
    <citation type="journal article" date="2019" name="Int. J. Syst. Evol. Microbiol.">
        <title>The Global Catalogue of Microorganisms (GCM) 10K type strain sequencing project: providing services to taxonomists for standard genome sequencing and annotation.</title>
        <authorList>
            <consortium name="The Broad Institute Genomics Platform"/>
            <consortium name="The Broad Institute Genome Sequencing Center for Infectious Disease"/>
            <person name="Wu L."/>
            <person name="Ma J."/>
        </authorList>
    </citation>
    <scope>NUCLEOTIDE SEQUENCE [LARGE SCALE GENOMIC DNA]</scope>
    <source>
        <strain evidence="6">CCUG 49560</strain>
    </source>
</reference>
<evidence type="ECO:0000259" key="3">
    <source>
        <dbReference type="Pfam" id="PF01035"/>
    </source>
</evidence>
<organism evidence="5 6">
    <name type="scientific">Sphaerisporangium corydalis</name>
    <dbReference type="NCBI Taxonomy" id="1441875"/>
    <lineage>
        <taxon>Bacteria</taxon>
        <taxon>Bacillati</taxon>
        <taxon>Actinomycetota</taxon>
        <taxon>Actinomycetes</taxon>
        <taxon>Streptosporangiales</taxon>
        <taxon>Streptosporangiaceae</taxon>
        <taxon>Sphaerisporangium</taxon>
    </lineage>
</organism>
<dbReference type="GO" id="GO:0003908">
    <property type="term" value="F:methylated-DNA-[protein]-cysteine S-methyltransferase activity"/>
    <property type="evidence" value="ECO:0007669"/>
    <property type="project" value="UniProtKB-EC"/>
</dbReference>
<name>A0ABV9E959_9ACTN</name>
<dbReference type="InterPro" id="IPR036631">
    <property type="entry name" value="MGMT_N_sf"/>
</dbReference>
<evidence type="ECO:0000259" key="4">
    <source>
        <dbReference type="Pfam" id="PF02805"/>
    </source>
</evidence>
<accession>A0ABV9E959</accession>
<dbReference type="RefSeq" id="WP_262847414.1">
    <property type="nucleotide sequence ID" value="NZ_JANZYP010000063.1"/>
</dbReference>
<dbReference type="Pfam" id="PF01035">
    <property type="entry name" value="DNA_binding_1"/>
    <property type="match status" value="1"/>
</dbReference>
<feature type="domain" description="Ada DNA repair metal-binding" evidence="4">
    <location>
        <begin position="202"/>
        <end position="253"/>
    </location>
</feature>
<dbReference type="InterPro" id="IPR004026">
    <property type="entry name" value="Ada_DNA_repair_Zn-bd"/>
</dbReference>
<evidence type="ECO:0000256" key="2">
    <source>
        <dbReference type="ARBA" id="ARBA00023159"/>
    </source>
</evidence>
<evidence type="ECO:0000313" key="5">
    <source>
        <dbReference type="EMBL" id="MFC4584829.1"/>
    </source>
</evidence>
<dbReference type="PANTHER" id="PTHR10815">
    <property type="entry name" value="METHYLATED-DNA--PROTEIN-CYSTEINE METHYLTRANSFERASE"/>
    <property type="match status" value="1"/>
</dbReference>
<dbReference type="Proteomes" id="UP001595891">
    <property type="component" value="Unassembled WGS sequence"/>
</dbReference>
<dbReference type="InterPro" id="IPR014048">
    <property type="entry name" value="MethylDNA_cys_MeTrfase_DNA-bd"/>
</dbReference>
<keyword evidence="2" id="KW-0010">Activator</keyword>
<keyword evidence="5" id="KW-0808">Transferase</keyword>
<dbReference type="PANTHER" id="PTHR10815:SF5">
    <property type="entry name" value="METHYLATED-DNA--PROTEIN-CYSTEINE METHYLTRANSFERASE"/>
    <property type="match status" value="1"/>
</dbReference>
<gene>
    <name evidence="5" type="ORF">ACFO8L_02000</name>
</gene>
<dbReference type="SUPFAM" id="SSF57884">
    <property type="entry name" value="Ada DNA repair protein, N-terminal domain (N-Ada 10)"/>
    <property type="match status" value="1"/>
</dbReference>
<dbReference type="SUPFAM" id="SSF46767">
    <property type="entry name" value="Methylated DNA-protein cysteine methyltransferase, C-terminal domain"/>
    <property type="match status" value="1"/>
</dbReference>
<feature type="domain" description="Methylated-DNA-[protein]-cysteine S-methyltransferase DNA binding" evidence="3">
    <location>
        <begin position="111"/>
        <end position="191"/>
    </location>
</feature>
<evidence type="ECO:0000256" key="1">
    <source>
        <dbReference type="ARBA" id="ARBA00022763"/>
    </source>
</evidence>